<evidence type="ECO:0000256" key="9">
    <source>
        <dbReference type="ARBA" id="ARBA00023079"/>
    </source>
</evidence>
<evidence type="ECO:0000256" key="5">
    <source>
        <dbReference type="ARBA" id="ARBA00014889"/>
    </source>
</evidence>
<evidence type="ECO:0000256" key="1">
    <source>
        <dbReference type="ARBA" id="ARBA00001947"/>
    </source>
</evidence>
<sequence>MKLYDISLSISPDLPVYPGDPPVSLTPLSAIARGDRYNVTSLTMTTHSGTHLDAVRHCDDGGETVDQVPLSLLIGPVRVVEAFQSRDIDASTLSRLPVRGHERVLLKTGNSLLWGKPGFQGDMAHLTPDGAEYLVNCGVKLVGIDSLSVEFFDGDGTVHRRLLGGGVLILEGLNLSGIAPGDYELICLPLKIADGDGAPCRAILRRHEGKTGGEPLDPHSSKWPLA</sequence>
<comment type="cofactor">
    <cofactor evidence="1">
        <name>Zn(2+)</name>
        <dbReference type="ChEBI" id="CHEBI:29105"/>
    </cofactor>
</comment>
<proteinExistence type="predicted"/>
<dbReference type="Pfam" id="PF04199">
    <property type="entry name" value="Cyclase"/>
    <property type="match status" value="1"/>
</dbReference>
<dbReference type="AlphaFoldDB" id="A0A562V6K6"/>
<dbReference type="FunFam" id="3.50.30.50:FF:000001">
    <property type="entry name" value="Kynurenine formamidase"/>
    <property type="match status" value="1"/>
</dbReference>
<dbReference type="Proteomes" id="UP000319449">
    <property type="component" value="Unassembled WGS sequence"/>
</dbReference>
<evidence type="ECO:0000256" key="7">
    <source>
        <dbReference type="ARBA" id="ARBA00022801"/>
    </source>
</evidence>
<keyword evidence="13" id="KW-1185">Reference proteome</keyword>
<evidence type="ECO:0000256" key="3">
    <source>
        <dbReference type="ARBA" id="ARBA00011738"/>
    </source>
</evidence>
<dbReference type="GO" id="GO:0019441">
    <property type="term" value="P:L-tryptophan catabolic process to kynurenine"/>
    <property type="evidence" value="ECO:0007669"/>
    <property type="project" value="InterPro"/>
</dbReference>
<keyword evidence="7" id="KW-0378">Hydrolase</keyword>
<dbReference type="EMBL" id="VLLN01000038">
    <property type="protein sequence ID" value="TWJ13535.1"/>
    <property type="molecule type" value="Genomic_DNA"/>
</dbReference>
<dbReference type="PANTHER" id="PTHR31118">
    <property type="entry name" value="CYCLASE-LIKE PROTEIN 2"/>
    <property type="match status" value="1"/>
</dbReference>
<evidence type="ECO:0000256" key="4">
    <source>
        <dbReference type="ARBA" id="ARBA00012930"/>
    </source>
</evidence>
<evidence type="ECO:0000256" key="2">
    <source>
        <dbReference type="ARBA" id="ARBA00002204"/>
    </source>
</evidence>
<dbReference type="SUPFAM" id="SSF102198">
    <property type="entry name" value="Putative cyclase"/>
    <property type="match status" value="1"/>
</dbReference>
<dbReference type="OrthoDB" id="7067800at2"/>
<evidence type="ECO:0000256" key="6">
    <source>
        <dbReference type="ARBA" id="ARBA00022723"/>
    </source>
</evidence>
<evidence type="ECO:0000313" key="12">
    <source>
        <dbReference type="EMBL" id="TWJ13535.1"/>
    </source>
</evidence>
<dbReference type="RefSeq" id="WP_145025707.1">
    <property type="nucleotide sequence ID" value="NZ_VLLN01000038.1"/>
</dbReference>
<comment type="caution">
    <text evidence="12">The sequence shown here is derived from an EMBL/GenBank/DDBJ whole genome shotgun (WGS) entry which is preliminary data.</text>
</comment>
<dbReference type="PANTHER" id="PTHR31118:SF32">
    <property type="entry name" value="KYNURENINE FORMAMIDASE"/>
    <property type="match status" value="1"/>
</dbReference>
<dbReference type="GO" id="GO:0046872">
    <property type="term" value="F:metal ion binding"/>
    <property type="evidence" value="ECO:0007669"/>
    <property type="project" value="UniProtKB-KW"/>
</dbReference>
<dbReference type="InterPro" id="IPR037175">
    <property type="entry name" value="KFase_sf"/>
</dbReference>
<comment type="catalytic activity">
    <reaction evidence="10">
        <text>N-formyl-L-kynurenine + H2O = L-kynurenine + formate + H(+)</text>
        <dbReference type="Rhea" id="RHEA:13009"/>
        <dbReference type="ChEBI" id="CHEBI:15377"/>
        <dbReference type="ChEBI" id="CHEBI:15378"/>
        <dbReference type="ChEBI" id="CHEBI:15740"/>
        <dbReference type="ChEBI" id="CHEBI:57959"/>
        <dbReference type="ChEBI" id="CHEBI:58629"/>
        <dbReference type="EC" id="3.5.1.9"/>
    </reaction>
</comment>
<comment type="function">
    <text evidence="2">Catalyzes the hydrolysis of N-formyl-L-kynurenine to L-kynurenine, the second step in the kynurenine pathway of tryptophan degradation.</text>
</comment>
<evidence type="ECO:0000313" key="13">
    <source>
        <dbReference type="Proteomes" id="UP000319449"/>
    </source>
</evidence>
<organism evidence="12 13">
    <name type="scientific">Geobacter argillaceus</name>
    <dbReference type="NCBI Taxonomy" id="345631"/>
    <lineage>
        <taxon>Bacteria</taxon>
        <taxon>Pseudomonadati</taxon>
        <taxon>Thermodesulfobacteriota</taxon>
        <taxon>Desulfuromonadia</taxon>
        <taxon>Geobacterales</taxon>
        <taxon>Geobacteraceae</taxon>
        <taxon>Geobacter</taxon>
    </lineage>
</organism>
<dbReference type="EC" id="3.5.1.9" evidence="4"/>
<keyword evidence="8" id="KW-0862">Zinc</keyword>
<evidence type="ECO:0000256" key="11">
    <source>
        <dbReference type="ARBA" id="ARBA00060547"/>
    </source>
</evidence>
<dbReference type="InterPro" id="IPR007325">
    <property type="entry name" value="KFase/CYL"/>
</dbReference>
<gene>
    <name evidence="12" type="ORF">JN12_03787</name>
</gene>
<comment type="subunit">
    <text evidence="3">Homodimer.</text>
</comment>
<name>A0A562V6K6_9BACT</name>
<protein>
    <recommendedName>
        <fullName evidence="5">Kynurenine formamidase</fullName>
        <ecNumber evidence="4">3.5.1.9</ecNumber>
    </recommendedName>
</protein>
<dbReference type="Gene3D" id="3.50.30.50">
    <property type="entry name" value="Putative cyclase"/>
    <property type="match status" value="1"/>
</dbReference>
<keyword evidence="6" id="KW-0479">Metal-binding</keyword>
<accession>A0A562V6K6</accession>
<evidence type="ECO:0000256" key="8">
    <source>
        <dbReference type="ARBA" id="ARBA00022833"/>
    </source>
</evidence>
<keyword evidence="9" id="KW-0823">Tryptophan catabolism</keyword>
<reference evidence="12 13" key="1">
    <citation type="submission" date="2019-07" db="EMBL/GenBank/DDBJ databases">
        <title>Genomic Encyclopedia of Archaeal and Bacterial Type Strains, Phase II (KMG-II): from individual species to whole genera.</title>
        <authorList>
            <person name="Goeker M."/>
        </authorList>
    </citation>
    <scope>NUCLEOTIDE SEQUENCE [LARGE SCALE GENOMIC DNA]</scope>
    <source>
        <strain evidence="12 13">ATCC BAA-1139</strain>
    </source>
</reference>
<comment type="pathway">
    <text evidence="11">Amino-acid degradation; L-tryptophan degradation via kynurenine pathway; L-kynurenine from L-tryptophan: step 2/2.</text>
</comment>
<dbReference type="GO" id="GO:0004061">
    <property type="term" value="F:arylformamidase activity"/>
    <property type="evidence" value="ECO:0007669"/>
    <property type="project" value="UniProtKB-EC"/>
</dbReference>
<evidence type="ECO:0000256" key="10">
    <source>
        <dbReference type="ARBA" id="ARBA00048496"/>
    </source>
</evidence>